<evidence type="ECO:0000256" key="12">
    <source>
        <dbReference type="SAM" id="SignalP"/>
    </source>
</evidence>
<protein>
    <submittedName>
        <fullName evidence="15">TonB-dependent receptor</fullName>
    </submittedName>
</protein>
<reference evidence="15 16" key="1">
    <citation type="submission" date="2024-08" db="EMBL/GenBank/DDBJ databases">
        <authorList>
            <person name="Lu H."/>
        </authorList>
    </citation>
    <scope>NUCLEOTIDE SEQUENCE [LARGE SCALE GENOMIC DNA]</scope>
    <source>
        <strain evidence="15 16">BYS180W</strain>
    </source>
</reference>
<keyword evidence="16" id="KW-1185">Reference proteome</keyword>
<dbReference type="SUPFAM" id="SSF56935">
    <property type="entry name" value="Porins"/>
    <property type="match status" value="1"/>
</dbReference>
<name>A0ABW7FT27_9BURK</name>
<evidence type="ECO:0000259" key="13">
    <source>
        <dbReference type="Pfam" id="PF00593"/>
    </source>
</evidence>
<comment type="subcellular location">
    <subcellularLocation>
        <location evidence="1 10">Cell outer membrane</location>
        <topology evidence="1 10">Multi-pass membrane protein</topology>
    </subcellularLocation>
</comment>
<feature type="signal peptide" evidence="12">
    <location>
        <begin position="1"/>
        <end position="25"/>
    </location>
</feature>
<comment type="similarity">
    <text evidence="2 10 11">Belongs to the TonB-dependent receptor family.</text>
</comment>
<keyword evidence="6 11" id="KW-0798">TonB box</keyword>
<dbReference type="Pfam" id="PF07715">
    <property type="entry name" value="Plug"/>
    <property type="match status" value="1"/>
</dbReference>
<feature type="chain" id="PRO_5045380651" evidence="12">
    <location>
        <begin position="26"/>
        <end position="921"/>
    </location>
</feature>
<evidence type="ECO:0000256" key="3">
    <source>
        <dbReference type="ARBA" id="ARBA00022448"/>
    </source>
</evidence>
<evidence type="ECO:0000256" key="7">
    <source>
        <dbReference type="ARBA" id="ARBA00023136"/>
    </source>
</evidence>
<dbReference type="Proteomes" id="UP001606099">
    <property type="component" value="Unassembled WGS sequence"/>
</dbReference>
<evidence type="ECO:0000256" key="5">
    <source>
        <dbReference type="ARBA" id="ARBA00022692"/>
    </source>
</evidence>
<dbReference type="Gene3D" id="2.170.130.10">
    <property type="entry name" value="TonB-dependent receptor, plug domain"/>
    <property type="match status" value="1"/>
</dbReference>
<dbReference type="RefSeq" id="WP_394458850.1">
    <property type="nucleotide sequence ID" value="NZ_JBIGHZ010000002.1"/>
</dbReference>
<keyword evidence="3 10" id="KW-0813">Transport</keyword>
<evidence type="ECO:0000313" key="15">
    <source>
        <dbReference type="EMBL" id="MFG6447448.1"/>
    </source>
</evidence>
<comment type="caution">
    <text evidence="15">The sequence shown here is derived from an EMBL/GenBank/DDBJ whole genome shotgun (WGS) entry which is preliminary data.</text>
</comment>
<dbReference type="PROSITE" id="PS52016">
    <property type="entry name" value="TONB_DEPENDENT_REC_3"/>
    <property type="match status" value="1"/>
</dbReference>
<evidence type="ECO:0000256" key="9">
    <source>
        <dbReference type="ARBA" id="ARBA00023237"/>
    </source>
</evidence>
<dbReference type="InterPro" id="IPR039426">
    <property type="entry name" value="TonB-dep_rcpt-like"/>
</dbReference>
<feature type="domain" description="TonB-dependent receptor plug" evidence="14">
    <location>
        <begin position="55"/>
        <end position="173"/>
    </location>
</feature>
<evidence type="ECO:0000313" key="16">
    <source>
        <dbReference type="Proteomes" id="UP001606099"/>
    </source>
</evidence>
<keyword evidence="5 10" id="KW-0812">Transmembrane</keyword>
<evidence type="ECO:0000256" key="2">
    <source>
        <dbReference type="ARBA" id="ARBA00009810"/>
    </source>
</evidence>
<dbReference type="PANTHER" id="PTHR47234">
    <property type="match status" value="1"/>
</dbReference>
<evidence type="ECO:0000256" key="10">
    <source>
        <dbReference type="PROSITE-ProRule" id="PRU01360"/>
    </source>
</evidence>
<accession>A0ABW7FT27</accession>
<keyword evidence="7 10" id="KW-0472">Membrane</keyword>
<evidence type="ECO:0000256" key="4">
    <source>
        <dbReference type="ARBA" id="ARBA00022452"/>
    </source>
</evidence>
<evidence type="ECO:0000259" key="14">
    <source>
        <dbReference type="Pfam" id="PF07715"/>
    </source>
</evidence>
<evidence type="ECO:0000256" key="6">
    <source>
        <dbReference type="ARBA" id="ARBA00023077"/>
    </source>
</evidence>
<dbReference type="CDD" id="cd01347">
    <property type="entry name" value="ligand_gated_channel"/>
    <property type="match status" value="1"/>
</dbReference>
<dbReference type="PANTHER" id="PTHR47234:SF2">
    <property type="entry name" value="TONB-DEPENDENT RECEPTOR"/>
    <property type="match status" value="1"/>
</dbReference>
<evidence type="ECO:0000256" key="8">
    <source>
        <dbReference type="ARBA" id="ARBA00023170"/>
    </source>
</evidence>
<gene>
    <name evidence="15" type="ORF">ACG0Z6_04220</name>
</gene>
<dbReference type="InterPro" id="IPR037066">
    <property type="entry name" value="Plug_dom_sf"/>
</dbReference>
<feature type="domain" description="TonB-dependent receptor-like beta-barrel" evidence="13">
    <location>
        <begin position="418"/>
        <end position="882"/>
    </location>
</feature>
<dbReference type="Gene3D" id="2.40.170.20">
    <property type="entry name" value="TonB-dependent receptor, beta-barrel domain"/>
    <property type="match status" value="1"/>
</dbReference>
<evidence type="ECO:0000256" key="11">
    <source>
        <dbReference type="RuleBase" id="RU003357"/>
    </source>
</evidence>
<keyword evidence="12" id="KW-0732">Signal</keyword>
<dbReference type="InterPro" id="IPR036942">
    <property type="entry name" value="Beta-barrel_TonB_sf"/>
</dbReference>
<sequence length="921" mass="99824">MTQKQCWTWTPVAWALWALAQSAVAQTSPGATPVVGQRLERVEVTGTAIKRLADESALPVQVLSREDIAKAGATTAADIVALLSAGAKGLNDGASIANGGARDQMGLNAANLRGLGSSSTLVLLNGRRLANFAAPGDEAAVDLNNIPAAAVQRVEVLLDGASALYGSDAIGGVINFITRQDYQGLELDAYAYRTQEGGAGRRTLSLAGGAGDLGRDRFNLFGVLDLQQNDALSTAQRRFISDLRIPERLPHLLSSATFPGNIRLTRDQRDYLQAQGFAVTGQTIAGRTINLAAPQCQAPHSLYLPDGIGGVDACTYDYMRDVELYPESRKYSGLLRAVAQLTPEHQLFAEFSHAQARTAYVSTSNRVDADVPIALIPRLAATGLDQGDPEATVVVRTRLLEAGRRHSELSSSGQRLVLGARGSFAGWDYDSAINHSRNRVDERDGAGYLLYDQVMAGFLNGTLNPFGPNSDAGRALLAQAQVNNNVRQARGTLSSVDAKFSRALTQLAGGDLMLALGAELRRESTRSWASDLLLSDNILGDSTPGDAQTTQYSRRAWALWSELSAPLTRELELGLALRHDRYQDVGSSSTPKLSLRWQPSRALLLRGAVGTGFRAPTVNDLHRPVRVSTTATLADPVYCAENDNDLGVCADNWETRTYANPKLKPERSVQGSLGLVFEAGRHFSGSLDYWAITKRDLISTLGDDVILANLAKYEPLVHRYSENEGLAGCDYDATDNSICFIELRKENRGRHKASGLDLALQLRELSTGAGQFGLSLQSTYMLRSERQTGNGDPYISNLGRFVTDGAVQRWRHRLSLDWHWQQWSAALSNQYISGYEDQNNAIDTNSGSVVARNRVRAYSLWDLSAAVALSPALTLRAGVKNLANTAPPFSNQAYHFISGYNPADSDPRGRAFTLNLQYRVK</sequence>
<dbReference type="EMBL" id="JBIGHZ010000002">
    <property type="protein sequence ID" value="MFG6447448.1"/>
    <property type="molecule type" value="Genomic_DNA"/>
</dbReference>
<organism evidence="15 16">
    <name type="scientific">Roseateles rivi</name>
    <dbReference type="NCBI Taxonomy" id="3299028"/>
    <lineage>
        <taxon>Bacteria</taxon>
        <taxon>Pseudomonadati</taxon>
        <taxon>Pseudomonadota</taxon>
        <taxon>Betaproteobacteria</taxon>
        <taxon>Burkholderiales</taxon>
        <taxon>Sphaerotilaceae</taxon>
        <taxon>Roseateles</taxon>
    </lineage>
</organism>
<dbReference type="InterPro" id="IPR012910">
    <property type="entry name" value="Plug_dom"/>
</dbReference>
<keyword evidence="4 10" id="KW-1134">Transmembrane beta strand</keyword>
<proteinExistence type="inferred from homology"/>
<dbReference type="InterPro" id="IPR000531">
    <property type="entry name" value="Beta-barrel_TonB"/>
</dbReference>
<evidence type="ECO:0000256" key="1">
    <source>
        <dbReference type="ARBA" id="ARBA00004571"/>
    </source>
</evidence>
<dbReference type="Pfam" id="PF00593">
    <property type="entry name" value="TonB_dep_Rec_b-barrel"/>
    <property type="match status" value="1"/>
</dbReference>
<keyword evidence="9 10" id="KW-0998">Cell outer membrane</keyword>
<keyword evidence="8 15" id="KW-0675">Receptor</keyword>